<gene>
    <name evidence="4 5 6" type="primary">si:ch211-183d21.1</name>
</gene>
<dbReference type="RefSeq" id="XP_042559189.1">
    <property type="nucleotide sequence ID" value="XM_042703255.1"/>
</dbReference>
<keyword evidence="1" id="KW-0472">Membrane</keyword>
<dbReference type="PANTHER" id="PTHR37397:SF1">
    <property type="entry name" value="LTD DOMAIN-CONTAINING PROTEIN"/>
    <property type="match status" value="1"/>
</dbReference>
<evidence type="ECO:0000313" key="5">
    <source>
        <dbReference type="RefSeq" id="XP_042559189.1"/>
    </source>
</evidence>
<accession>A0A6P8ELX1</accession>
<dbReference type="Proteomes" id="UP000515152">
    <property type="component" value="Chromosome 23"/>
</dbReference>
<keyword evidence="3" id="KW-1185">Reference proteome</keyword>
<evidence type="ECO:0000313" key="4">
    <source>
        <dbReference type="RefSeq" id="XP_031417073.1"/>
    </source>
</evidence>
<reference evidence="4 5" key="1">
    <citation type="submission" date="2025-04" db="UniProtKB">
        <authorList>
            <consortium name="RefSeq"/>
        </authorList>
    </citation>
    <scope>IDENTIFICATION</scope>
</reference>
<dbReference type="OrthoDB" id="10069759at2759"/>
<keyword evidence="1" id="KW-0812">Transmembrane</keyword>
<name>A0A6P8ELX1_CLUHA</name>
<evidence type="ECO:0000256" key="2">
    <source>
        <dbReference type="SAM" id="SignalP"/>
    </source>
</evidence>
<dbReference type="KEGG" id="char:105891198"/>
<dbReference type="GeneTree" id="ENSGT00530000066748"/>
<dbReference type="RefSeq" id="XP_042559190.1">
    <property type="nucleotide sequence ID" value="XM_042703256.1"/>
</dbReference>
<proteinExistence type="predicted"/>
<keyword evidence="2" id="KW-0732">Signal</keyword>
<evidence type="ECO:0000313" key="6">
    <source>
        <dbReference type="RefSeq" id="XP_042559190.1"/>
    </source>
</evidence>
<keyword evidence="1" id="KW-1133">Transmembrane helix</keyword>
<dbReference type="AlphaFoldDB" id="A0A6P8ELX1"/>
<dbReference type="RefSeq" id="XP_031417073.1">
    <property type="nucleotide sequence ID" value="XM_031561213.2"/>
</dbReference>
<organism evidence="3 4">
    <name type="scientific">Clupea harengus</name>
    <name type="common">Atlantic herring</name>
    <dbReference type="NCBI Taxonomy" id="7950"/>
    <lineage>
        <taxon>Eukaryota</taxon>
        <taxon>Metazoa</taxon>
        <taxon>Chordata</taxon>
        <taxon>Craniata</taxon>
        <taxon>Vertebrata</taxon>
        <taxon>Euteleostomi</taxon>
        <taxon>Actinopterygii</taxon>
        <taxon>Neopterygii</taxon>
        <taxon>Teleostei</taxon>
        <taxon>Clupei</taxon>
        <taxon>Clupeiformes</taxon>
        <taxon>Clupeoidei</taxon>
        <taxon>Clupeidae</taxon>
        <taxon>Clupea</taxon>
    </lineage>
</organism>
<dbReference type="GeneID" id="105891198"/>
<protein>
    <submittedName>
        <fullName evidence="4 5">Uncharacterized protein si:ch211-183d21.1</fullName>
    </submittedName>
</protein>
<feature type="chain" id="PRO_5044652732" evidence="2">
    <location>
        <begin position="26"/>
        <end position="884"/>
    </location>
</feature>
<dbReference type="PANTHER" id="PTHR37397">
    <property type="entry name" value="SI:CH211-183D21.1"/>
    <property type="match status" value="1"/>
</dbReference>
<feature type="signal peptide" evidence="2">
    <location>
        <begin position="1"/>
        <end position="25"/>
    </location>
</feature>
<evidence type="ECO:0000256" key="1">
    <source>
        <dbReference type="SAM" id="Phobius"/>
    </source>
</evidence>
<evidence type="ECO:0000313" key="3">
    <source>
        <dbReference type="Proteomes" id="UP000515152"/>
    </source>
</evidence>
<sequence>MMWLASVLSRVCMLCTCVSLVCVRAEGCLMISEVNSDNPKFDTHEFVELFHSSGRSTSLQGYTLVLYNGNGNKAYRVIDLTGHATDERGFFLIGSVELSPRPGVALPPNSIQNGPDAVALYGPGTELIEVGGHVQAEGLVDALVYATRRGAEVEGLASVLTPGSPPFLEDPSLFEEDESIQRCLETDHHWAFRVAPPTPGRANECVPPPPALARIEELRLGGLVTTRHVELSIATEMGAMVLLVFDGQTGVVRKTTEIPGSGQSDRLLSVPVDTSGTGSTSGAVALYEGKVAEVLSQSLMQPVDAFVFAADPQSFNATLLETLTPGRQPYTLTHGWEDGLSLSRCGVADWSRDSGTFMEAVSTPSLANHCPWPKICPHDIVFPDGTPAPTLPPWMGTDFLLNELNSDSPGAAENTEFIEIWHPSGTRASLEGVWLLLINGQTGRPYREISLSGHFTDANGYFLIGSDGLQPKPSIVLPANTVQNGPDAVALYRSKEPPSQQEGVPKLGLLDAMVYRASGNDRDTWMLTEALTPYQLPLLEDPQALPGDESISRCQGSPNTLSAFRVGPPTPMANNVCPHPPSPEGLAINEVGGALGPNHTQESMFVELIGPPQTSLDGLVVMVFEGRTREAIPLQGHIGDDGLFLLNHTSGTDAVVLCYGVGVCDLDSEILDSVIFTDVPLHLKNLPATTGHINPAIRAVADGHISLSRCSCCDHNSPSSWITSSPTPGLPNNCPSPTYSSAIHLCLEPQPHDGQDQAGSNHTNSNFEPVITDCSGEVAVYLEQQCNCGITALYLQGVNVSCVSGLMYLQGSIPALSEHQRALITHTTSSTHSCLRKGSLALPVGIVLGMVFLMLMGVALFIFLYRRKRPLDYSSMELSEHVEL</sequence>
<feature type="transmembrane region" description="Helical" evidence="1">
    <location>
        <begin position="840"/>
        <end position="865"/>
    </location>
</feature>